<feature type="region of interest" description="Disordered" evidence="4">
    <location>
        <begin position="1"/>
        <end position="35"/>
    </location>
</feature>
<dbReference type="CDD" id="cd07377">
    <property type="entry name" value="WHTH_GntR"/>
    <property type="match status" value="1"/>
</dbReference>
<dbReference type="EMBL" id="RYFI01000005">
    <property type="protein sequence ID" value="RXF74224.1"/>
    <property type="molecule type" value="Genomic_DNA"/>
</dbReference>
<feature type="region of interest" description="Disordered" evidence="4">
    <location>
        <begin position="55"/>
        <end position="79"/>
    </location>
</feature>
<dbReference type="SMART" id="SM00895">
    <property type="entry name" value="FCD"/>
    <property type="match status" value="1"/>
</dbReference>
<evidence type="ECO:0000256" key="2">
    <source>
        <dbReference type="ARBA" id="ARBA00023125"/>
    </source>
</evidence>
<comment type="caution">
    <text evidence="6">The sequence shown here is derived from an EMBL/GenBank/DDBJ whole genome shotgun (WGS) entry which is preliminary data.</text>
</comment>
<feature type="domain" description="HTH gntR-type" evidence="5">
    <location>
        <begin position="258"/>
        <end position="325"/>
    </location>
</feature>
<sequence length="474" mass="52995">MGLHAGARHPGRCGGRGPARPRDRLSRDPPAGHLFRDDHARARAALRVLLPAGQVHPWRGRHPGRAPRPSVRADRPQPAHRHVFLHARRLRAGRACDPADHRIALRHDPEVDPREREPRDLAWAFGQFLQARGLRDVGGARGARRVHQGAGLPVRDADRRRLADVGRGHPDDAARRHRHAARPGGRRCDRGVVAELSGDVAISGHDLHRLDLHDLRADISSRRRGRVPCEPRRAEVDGTRRRGVSVIEAEEERPGRAPSLHSEVLASLRDFIVEGRIPDGERVPERELCERFGVSRTPLREALKVLASEGLIELLPNRGARVRIFSAADRRELFDVMGGLEGLAGRLACERATDAEIGEIERLHTEMYGHYLRRDLPAYFRCNQAIHRAIVAAARNGALSATYETFATRAKRIRYVANLGERRIRWGEAVREHEEILDALQRRAGAELSDILFHHLRNTQAATEPAEDGAPPEA</sequence>
<dbReference type="SUPFAM" id="SSF48008">
    <property type="entry name" value="GntR ligand-binding domain-like"/>
    <property type="match status" value="1"/>
</dbReference>
<dbReference type="OrthoDB" id="8114900at2"/>
<dbReference type="GO" id="GO:0003677">
    <property type="term" value="F:DNA binding"/>
    <property type="evidence" value="ECO:0007669"/>
    <property type="project" value="UniProtKB-KW"/>
</dbReference>
<name>A0A4Q0MKQ6_9HYPH</name>
<dbReference type="SMART" id="SM00345">
    <property type="entry name" value="HTH_GNTR"/>
    <property type="match status" value="1"/>
</dbReference>
<dbReference type="InterPro" id="IPR000524">
    <property type="entry name" value="Tscrpt_reg_HTH_GntR"/>
</dbReference>
<dbReference type="PANTHER" id="PTHR43537:SF50">
    <property type="entry name" value="TRANSCRIPTIONAL REGULATORY PROTEIN"/>
    <property type="match status" value="1"/>
</dbReference>
<organism evidence="6 7">
    <name type="scientific">Hansschlegelia zhihuaiae</name>
    <dbReference type="NCBI Taxonomy" id="405005"/>
    <lineage>
        <taxon>Bacteria</taxon>
        <taxon>Pseudomonadati</taxon>
        <taxon>Pseudomonadota</taxon>
        <taxon>Alphaproteobacteria</taxon>
        <taxon>Hyphomicrobiales</taxon>
        <taxon>Methylopilaceae</taxon>
        <taxon>Hansschlegelia</taxon>
    </lineage>
</organism>
<proteinExistence type="predicted"/>
<dbReference type="SUPFAM" id="SSF46785">
    <property type="entry name" value="Winged helix' DNA-binding domain"/>
    <property type="match status" value="1"/>
</dbReference>
<reference evidence="6 7" key="1">
    <citation type="submission" date="2018-12" db="EMBL/GenBank/DDBJ databases">
        <title>bacterium Hansschlegelia zhihuaiae S113.</title>
        <authorList>
            <person name="He J."/>
        </authorList>
    </citation>
    <scope>NUCLEOTIDE SEQUENCE [LARGE SCALE GENOMIC DNA]</scope>
    <source>
        <strain evidence="6 7">S 113</strain>
    </source>
</reference>
<feature type="region of interest" description="Disordered" evidence="4">
    <location>
        <begin position="165"/>
        <end position="186"/>
    </location>
</feature>
<dbReference type="AlphaFoldDB" id="A0A4Q0MKQ6"/>
<evidence type="ECO:0000313" key="6">
    <source>
        <dbReference type="EMBL" id="RXF74224.1"/>
    </source>
</evidence>
<keyword evidence="7" id="KW-1185">Reference proteome</keyword>
<evidence type="ECO:0000259" key="5">
    <source>
        <dbReference type="PROSITE" id="PS50949"/>
    </source>
</evidence>
<keyword evidence="1" id="KW-0805">Transcription regulation</keyword>
<evidence type="ECO:0000313" key="7">
    <source>
        <dbReference type="Proteomes" id="UP000289708"/>
    </source>
</evidence>
<dbReference type="Proteomes" id="UP000289708">
    <property type="component" value="Unassembled WGS sequence"/>
</dbReference>
<gene>
    <name evidence="6" type="ORF">EK403_07440</name>
</gene>
<feature type="compositionally biased region" description="Basic residues" evidence="4">
    <location>
        <begin position="175"/>
        <end position="185"/>
    </location>
</feature>
<dbReference type="InterPro" id="IPR008920">
    <property type="entry name" value="TF_FadR/GntR_C"/>
</dbReference>
<dbReference type="PRINTS" id="PR00035">
    <property type="entry name" value="HTHGNTR"/>
</dbReference>
<feature type="compositionally biased region" description="Basic residues" evidence="4">
    <location>
        <begin position="1"/>
        <end position="11"/>
    </location>
</feature>
<evidence type="ECO:0000256" key="4">
    <source>
        <dbReference type="SAM" id="MobiDB-lite"/>
    </source>
</evidence>
<dbReference type="PROSITE" id="PS50949">
    <property type="entry name" value="HTH_GNTR"/>
    <property type="match status" value="1"/>
</dbReference>
<evidence type="ECO:0000256" key="3">
    <source>
        <dbReference type="ARBA" id="ARBA00023163"/>
    </source>
</evidence>
<evidence type="ECO:0000256" key="1">
    <source>
        <dbReference type="ARBA" id="ARBA00023015"/>
    </source>
</evidence>
<feature type="compositionally biased region" description="Basic and acidic residues" evidence="4">
    <location>
        <begin position="165"/>
        <end position="174"/>
    </location>
</feature>
<dbReference type="PANTHER" id="PTHR43537">
    <property type="entry name" value="TRANSCRIPTIONAL REGULATOR, GNTR FAMILY"/>
    <property type="match status" value="1"/>
</dbReference>
<dbReference type="Pfam" id="PF07729">
    <property type="entry name" value="FCD"/>
    <property type="match status" value="1"/>
</dbReference>
<dbReference type="Pfam" id="PF00392">
    <property type="entry name" value="GntR"/>
    <property type="match status" value="1"/>
</dbReference>
<dbReference type="Gene3D" id="1.20.120.530">
    <property type="entry name" value="GntR ligand-binding domain-like"/>
    <property type="match status" value="1"/>
</dbReference>
<dbReference type="GO" id="GO:0003700">
    <property type="term" value="F:DNA-binding transcription factor activity"/>
    <property type="evidence" value="ECO:0007669"/>
    <property type="project" value="InterPro"/>
</dbReference>
<dbReference type="Gene3D" id="1.10.10.10">
    <property type="entry name" value="Winged helix-like DNA-binding domain superfamily/Winged helix DNA-binding domain"/>
    <property type="match status" value="1"/>
</dbReference>
<keyword evidence="2" id="KW-0238">DNA-binding</keyword>
<dbReference type="InterPro" id="IPR036388">
    <property type="entry name" value="WH-like_DNA-bd_sf"/>
</dbReference>
<dbReference type="InterPro" id="IPR036390">
    <property type="entry name" value="WH_DNA-bd_sf"/>
</dbReference>
<dbReference type="InterPro" id="IPR011711">
    <property type="entry name" value="GntR_C"/>
</dbReference>
<protein>
    <submittedName>
        <fullName evidence="6">GntR family transcriptional regulator</fullName>
    </submittedName>
</protein>
<accession>A0A4Q0MKQ6</accession>
<keyword evidence="3" id="KW-0804">Transcription</keyword>